<keyword evidence="8" id="KW-1185">Reference proteome</keyword>
<evidence type="ECO:0000313" key="7">
    <source>
        <dbReference type="EMBL" id="SEI99565.1"/>
    </source>
</evidence>
<proteinExistence type="inferred from homology"/>
<dbReference type="Pfam" id="PF00294">
    <property type="entry name" value="PfkB"/>
    <property type="match status" value="1"/>
</dbReference>
<gene>
    <name evidence="7" type="ORF">SAMN05660742_102211</name>
</gene>
<dbReference type="AlphaFoldDB" id="A0A1H6VH91"/>
<protein>
    <submittedName>
        <fullName evidence="7">2-keto-3-deoxygluconate kinase</fullName>
    </submittedName>
</protein>
<accession>A0A1H6VH91</accession>
<dbReference type="InterPro" id="IPR050306">
    <property type="entry name" value="PfkB_Carbo_kinase"/>
</dbReference>
<dbReference type="InterPro" id="IPR011611">
    <property type="entry name" value="PfkB_dom"/>
</dbReference>
<dbReference type="InterPro" id="IPR029056">
    <property type="entry name" value="Ribokinase-like"/>
</dbReference>
<dbReference type="PANTHER" id="PTHR43085">
    <property type="entry name" value="HEXOKINASE FAMILY MEMBER"/>
    <property type="match status" value="1"/>
</dbReference>
<dbReference type="InterPro" id="IPR002173">
    <property type="entry name" value="Carboh/pur_kinase_PfkB_CS"/>
</dbReference>
<feature type="domain" description="Carbohydrate kinase PfkB" evidence="6">
    <location>
        <begin position="1"/>
        <end position="302"/>
    </location>
</feature>
<keyword evidence="3" id="KW-0547">Nucleotide-binding</keyword>
<dbReference type="GO" id="GO:0005524">
    <property type="term" value="F:ATP binding"/>
    <property type="evidence" value="ECO:0007669"/>
    <property type="project" value="UniProtKB-KW"/>
</dbReference>
<dbReference type="CDD" id="cd01166">
    <property type="entry name" value="KdgK"/>
    <property type="match status" value="1"/>
</dbReference>
<keyword evidence="2" id="KW-0808">Transferase</keyword>
<dbReference type="GO" id="GO:0016301">
    <property type="term" value="F:kinase activity"/>
    <property type="evidence" value="ECO:0007669"/>
    <property type="project" value="UniProtKB-KW"/>
</dbReference>
<dbReference type="SUPFAM" id="SSF53613">
    <property type="entry name" value="Ribokinase-like"/>
    <property type="match status" value="1"/>
</dbReference>
<keyword evidence="5" id="KW-0067">ATP-binding</keyword>
<dbReference type="STRING" id="84035.SAMN05660742_102211"/>
<name>A0A1H6VH91_9FIRM</name>
<evidence type="ECO:0000256" key="3">
    <source>
        <dbReference type="ARBA" id="ARBA00022741"/>
    </source>
</evidence>
<dbReference type="Proteomes" id="UP000199662">
    <property type="component" value="Unassembled WGS sequence"/>
</dbReference>
<dbReference type="Gene3D" id="3.40.1190.20">
    <property type="match status" value="1"/>
</dbReference>
<dbReference type="PROSITE" id="PS00584">
    <property type="entry name" value="PFKB_KINASES_2"/>
    <property type="match status" value="1"/>
</dbReference>
<dbReference type="RefSeq" id="WP_091829061.1">
    <property type="nucleotide sequence ID" value="NZ_FNZK01000002.1"/>
</dbReference>
<comment type="similarity">
    <text evidence="1">Belongs to the carbohydrate kinase PfkB family.</text>
</comment>
<keyword evidence="4 7" id="KW-0418">Kinase</keyword>
<sequence length="317" mass="35317">MKKFITFGEAMVMFVAQQEGELAQQQDFKKFMAGAETNVAIGMARLGYNSTFISRVGKDSFGKFIVQDLEREGVNTDQVVFDDVWPTGYQVKSKVSTGDPQIEYYRKFTPFRQISKDQMNTDWLSQADHLHTTGIPLALSVSTYEYGIEIMRKARENQLTISFDPNLRPTLWSSTIKMRQFINEAAGLADWILPGLSEGQYLTGLEKPREIADFYLNKGVKLVVIKLGKEGAYYCDSGENEGMIKGIQAVKVIDSVGAGDGFAVGIISGLLEGLTLKKSVERGNAIGALAIKSQGDHDGLPNREVLNNYIKENYHRQ</sequence>
<evidence type="ECO:0000256" key="5">
    <source>
        <dbReference type="ARBA" id="ARBA00022840"/>
    </source>
</evidence>
<organism evidence="7 8">
    <name type="scientific">Propionispira arboris</name>
    <dbReference type="NCBI Taxonomy" id="84035"/>
    <lineage>
        <taxon>Bacteria</taxon>
        <taxon>Bacillati</taxon>
        <taxon>Bacillota</taxon>
        <taxon>Negativicutes</taxon>
        <taxon>Selenomonadales</taxon>
        <taxon>Selenomonadaceae</taxon>
        <taxon>Propionispira</taxon>
    </lineage>
</organism>
<dbReference type="PANTHER" id="PTHR43085:SF1">
    <property type="entry name" value="PSEUDOURIDINE KINASE-RELATED"/>
    <property type="match status" value="1"/>
</dbReference>
<dbReference type="EMBL" id="FNZK01000002">
    <property type="protein sequence ID" value="SEI99565.1"/>
    <property type="molecule type" value="Genomic_DNA"/>
</dbReference>
<evidence type="ECO:0000256" key="4">
    <source>
        <dbReference type="ARBA" id="ARBA00022777"/>
    </source>
</evidence>
<evidence type="ECO:0000256" key="1">
    <source>
        <dbReference type="ARBA" id="ARBA00010688"/>
    </source>
</evidence>
<evidence type="ECO:0000259" key="6">
    <source>
        <dbReference type="Pfam" id="PF00294"/>
    </source>
</evidence>
<reference evidence="7 8" key="1">
    <citation type="submission" date="2016-10" db="EMBL/GenBank/DDBJ databases">
        <authorList>
            <person name="de Groot N.N."/>
        </authorList>
    </citation>
    <scope>NUCLEOTIDE SEQUENCE [LARGE SCALE GENOMIC DNA]</scope>
    <source>
        <strain evidence="7 8">DSM 2179</strain>
    </source>
</reference>
<evidence type="ECO:0000256" key="2">
    <source>
        <dbReference type="ARBA" id="ARBA00022679"/>
    </source>
</evidence>
<evidence type="ECO:0000313" key="8">
    <source>
        <dbReference type="Proteomes" id="UP000199662"/>
    </source>
</evidence>